<name>A0A1H4DTU9_9BACT</name>
<accession>A0A1H4DTU9</accession>
<feature type="transmembrane region" description="Helical" evidence="1">
    <location>
        <begin position="70"/>
        <end position="88"/>
    </location>
</feature>
<evidence type="ECO:0000313" key="2">
    <source>
        <dbReference type="EMBL" id="SEA75622.1"/>
    </source>
</evidence>
<dbReference type="AlphaFoldDB" id="A0A1H4DTU9"/>
<keyword evidence="1" id="KW-1133">Transmembrane helix</keyword>
<evidence type="ECO:0000256" key="1">
    <source>
        <dbReference type="SAM" id="Phobius"/>
    </source>
</evidence>
<protein>
    <submittedName>
        <fullName evidence="2">Uncharacterized protein</fullName>
    </submittedName>
</protein>
<dbReference type="Proteomes" id="UP000199409">
    <property type="component" value="Unassembled WGS sequence"/>
</dbReference>
<keyword evidence="1" id="KW-0812">Transmembrane</keyword>
<gene>
    <name evidence="2" type="ORF">SAMN05660420_03090</name>
</gene>
<keyword evidence="3" id="KW-1185">Reference proteome</keyword>
<evidence type="ECO:0000313" key="3">
    <source>
        <dbReference type="Proteomes" id="UP000199409"/>
    </source>
</evidence>
<proteinExistence type="predicted"/>
<reference evidence="2 3" key="1">
    <citation type="submission" date="2016-10" db="EMBL/GenBank/DDBJ databases">
        <authorList>
            <person name="de Groot N.N."/>
        </authorList>
    </citation>
    <scope>NUCLEOTIDE SEQUENCE [LARGE SCALE GENOMIC DNA]</scope>
    <source>
        <strain evidence="2 3">DSM 7343</strain>
    </source>
</reference>
<feature type="transmembrane region" description="Helical" evidence="1">
    <location>
        <begin position="47"/>
        <end position="64"/>
    </location>
</feature>
<dbReference type="EMBL" id="FNQN01000011">
    <property type="protein sequence ID" value="SEA75622.1"/>
    <property type="molecule type" value="Genomic_DNA"/>
</dbReference>
<dbReference type="STRING" id="37625.SAMN05660420_03090"/>
<sequence>MNLSDPFGRMHDKHQRNYESLCLSLHKAGFTTRASAQDLLVKVRKRGIWSLAVIIPVALLLALVLPEGRLFVLAAGVLLVFWVIKTCLNSQRYVERYIREVLTVHDDSTSS</sequence>
<organism evidence="2 3">
    <name type="scientific">Desulfuromusa kysingii</name>
    <dbReference type="NCBI Taxonomy" id="37625"/>
    <lineage>
        <taxon>Bacteria</taxon>
        <taxon>Pseudomonadati</taxon>
        <taxon>Thermodesulfobacteriota</taxon>
        <taxon>Desulfuromonadia</taxon>
        <taxon>Desulfuromonadales</taxon>
        <taxon>Geopsychrobacteraceae</taxon>
        <taxon>Desulfuromusa</taxon>
    </lineage>
</organism>
<keyword evidence="1" id="KW-0472">Membrane</keyword>